<comment type="caution">
    <text evidence="10">The sequence shown here is derived from an EMBL/GenBank/DDBJ whole genome shotgun (WGS) entry which is preliminary data.</text>
</comment>
<feature type="region of interest" description="Disordered" evidence="8">
    <location>
        <begin position="218"/>
        <end position="237"/>
    </location>
</feature>
<dbReference type="PANTHER" id="PTHR33162">
    <property type="entry name" value="SEC-INDEPENDENT PROTEIN TRANSLOCASE PROTEIN TATA, CHLOROPLASTIC"/>
    <property type="match status" value="1"/>
</dbReference>
<proteinExistence type="predicted"/>
<keyword evidence="6" id="KW-0811">Translocation</keyword>
<evidence type="ECO:0000313" key="12">
    <source>
        <dbReference type="Proteomes" id="UP000747110"/>
    </source>
</evidence>
<dbReference type="PRINTS" id="PR01506">
    <property type="entry name" value="TATBPROTEIN"/>
</dbReference>
<sequence length="265" mass="27360">MSCALRCPSLSRPATSSQTLKTTTNNQFLRQLARFHPNQLSSYIGVKLLLPAQGRVVMNPQGSAAVRKPVQMSFLGVGAPEAILVAVVALVVFGPKGLAEAARSVGSTLRAFKPTIKEVVQVSQELKGTLEKELGIEEIREAARPTVRPSMAEPDTSEGPVGTLSDTMAKVIDPEIEAKRAASAQMAWGAAAAGGTPEVAGMATVSTAAASAGISALSNTSTAPAPPSTAVAPASVKDISTMSMEELEAELTRRRAAAAGGDKRL</sequence>
<evidence type="ECO:0000256" key="7">
    <source>
        <dbReference type="ARBA" id="ARBA00023136"/>
    </source>
</evidence>
<keyword evidence="7" id="KW-0472">Membrane</keyword>
<dbReference type="InterPro" id="IPR003369">
    <property type="entry name" value="TatA/B/E"/>
</dbReference>
<dbReference type="EMBL" id="BNCP01000002">
    <property type="protein sequence ID" value="GIL71057.1"/>
    <property type="molecule type" value="Genomic_DNA"/>
</dbReference>
<dbReference type="GO" id="GO:0015031">
    <property type="term" value="P:protein transport"/>
    <property type="evidence" value="ECO:0007669"/>
    <property type="project" value="UniProtKB-KW"/>
</dbReference>
<dbReference type="Proteomes" id="UP000722791">
    <property type="component" value="Unassembled WGS sequence"/>
</dbReference>
<evidence type="ECO:0000256" key="3">
    <source>
        <dbReference type="ARBA" id="ARBA00022692"/>
    </source>
</evidence>
<evidence type="ECO:0000256" key="4">
    <source>
        <dbReference type="ARBA" id="ARBA00022927"/>
    </source>
</evidence>
<evidence type="ECO:0000256" key="1">
    <source>
        <dbReference type="ARBA" id="ARBA00004167"/>
    </source>
</evidence>
<evidence type="ECO:0000256" key="5">
    <source>
        <dbReference type="ARBA" id="ARBA00022989"/>
    </source>
</evidence>
<evidence type="ECO:0000256" key="2">
    <source>
        <dbReference type="ARBA" id="ARBA00022448"/>
    </source>
</evidence>
<keyword evidence="5" id="KW-1133">Transmembrane helix</keyword>
<dbReference type="OrthoDB" id="2017985at2759"/>
<dbReference type="AlphaFoldDB" id="A0A8J4DD28"/>
<feature type="region of interest" description="Disordered" evidence="8">
    <location>
        <begin position="146"/>
        <end position="166"/>
    </location>
</feature>
<keyword evidence="4" id="KW-0653">Protein transport</keyword>
<evidence type="ECO:0000313" key="9">
    <source>
        <dbReference type="EMBL" id="GIL71057.1"/>
    </source>
</evidence>
<organism evidence="10 11">
    <name type="scientific">Volvox reticuliferus</name>
    <dbReference type="NCBI Taxonomy" id="1737510"/>
    <lineage>
        <taxon>Eukaryota</taxon>
        <taxon>Viridiplantae</taxon>
        <taxon>Chlorophyta</taxon>
        <taxon>core chlorophytes</taxon>
        <taxon>Chlorophyceae</taxon>
        <taxon>CS clade</taxon>
        <taxon>Chlamydomonadales</taxon>
        <taxon>Volvocaceae</taxon>
        <taxon>Volvox</taxon>
    </lineage>
</organism>
<reference evidence="10" key="1">
    <citation type="journal article" date="2021" name="Proc. Natl. Acad. Sci. U.S.A.">
        <title>Three genomes in the algal genus Volvox reveal the fate of a haploid sex-determining region after a transition to homothallism.</title>
        <authorList>
            <person name="Yamamoto K."/>
            <person name="Hamaji T."/>
            <person name="Kawai-Toyooka H."/>
            <person name="Matsuzaki R."/>
            <person name="Takahashi F."/>
            <person name="Nishimura Y."/>
            <person name="Kawachi M."/>
            <person name="Noguchi H."/>
            <person name="Minakuchi Y."/>
            <person name="Umen J.G."/>
            <person name="Toyoda A."/>
            <person name="Nozaki H."/>
        </authorList>
    </citation>
    <scope>NUCLEOTIDE SEQUENCE</scope>
    <source>
        <strain evidence="10">NIES-3785</strain>
        <strain evidence="9">NIES-3786</strain>
    </source>
</reference>
<evidence type="ECO:0000256" key="6">
    <source>
        <dbReference type="ARBA" id="ARBA00023010"/>
    </source>
</evidence>
<keyword evidence="3" id="KW-0812">Transmembrane</keyword>
<dbReference type="Proteomes" id="UP000747110">
    <property type="component" value="Unassembled WGS sequence"/>
</dbReference>
<name>A0A8J4DD28_9CHLO</name>
<feature type="compositionally biased region" description="Low complexity" evidence="8">
    <location>
        <begin position="220"/>
        <end position="236"/>
    </location>
</feature>
<evidence type="ECO:0000313" key="10">
    <source>
        <dbReference type="EMBL" id="GIL98764.1"/>
    </source>
</evidence>
<dbReference type="EMBL" id="BNCQ01000005">
    <property type="protein sequence ID" value="GIL98764.1"/>
    <property type="molecule type" value="Genomic_DNA"/>
</dbReference>
<comment type="subcellular location">
    <subcellularLocation>
        <location evidence="1">Membrane</location>
        <topology evidence="1">Single-pass membrane protein</topology>
    </subcellularLocation>
</comment>
<keyword evidence="12" id="KW-1185">Reference proteome</keyword>
<protein>
    <submittedName>
        <fullName evidence="10">Uncharacterized protein</fullName>
    </submittedName>
</protein>
<keyword evidence="2" id="KW-0813">Transport</keyword>
<dbReference type="Gene3D" id="1.20.5.3310">
    <property type="match status" value="1"/>
</dbReference>
<dbReference type="PANTHER" id="PTHR33162:SF3">
    <property type="entry name" value="SEC-INDEPENDENT PROTEIN TRANSLOCASE PROTEIN TATB, CHLOROPLASTIC"/>
    <property type="match status" value="1"/>
</dbReference>
<accession>A0A8J4DD28</accession>
<dbReference type="GO" id="GO:0016020">
    <property type="term" value="C:membrane"/>
    <property type="evidence" value="ECO:0007669"/>
    <property type="project" value="UniProtKB-SubCell"/>
</dbReference>
<dbReference type="Pfam" id="PF02416">
    <property type="entry name" value="TatA_B_E"/>
    <property type="match status" value="1"/>
</dbReference>
<gene>
    <name evidence="9" type="ORF">Vretifemale_1697</name>
    <name evidence="10" type="ORF">Vretimale_3971</name>
</gene>
<evidence type="ECO:0000256" key="8">
    <source>
        <dbReference type="SAM" id="MobiDB-lite"/>
    </source>
</evidence>
<evidence type="ECO:0000313" key="11">
    <source>
        <dbReference type="Proteomes" id="UP000722791"/>
    </source>
</evidence>